<keyword evidence="6" id="KW-0131">Cell cycle</keyword>
<feature type="compositionally biased region" description="Basic and acidic residues" evidence="7">
    <location>
        <begin position="674"/>
        <end position="687"/>
    </location>
</feature>
<dbReference type="EMBL" id="JAYMGO010000005">
    <property type="protein sequence ID" value="KAL1273823.1"/>
    <property type="molecule type" value="Genomic_DNA"/>
</dbReference>
<comment type="subcellular location">
    <subcellularLocation>
        <location evidence="1">Nucleus</location>
    </subcellularLocation>
</comment>
<protein>
    <recommendedName>
        <fullName evidence="8">PP1-binding domain-containing protein</fullName>
    </recommendedName>
</protein>
<dbReference type="Pfam" id="PF15276">
    <property type="entry name" value="PP1_bind"/>
    <property type="match status" value="1"/>
</dbReference>
<keyword evidence="5" id="KW-0539">Nucleus</keyword>
<evidence type="ECO:0000256" key="6">
    <source>
        <dbReference type="ARBA" id="ARBA00023306"/>
    </source>
</evidence>
<dbReference type="PANTHER" id="PTHR21603:SF16">
    <property type="entry name" value="CELL DIVISION CYCLE-ASSOCIATED PROTEIN 2"/>
    <property type="match status" value="1"/>
</dbReference>
<evidence type="ECO:0000256" key="1">
    <source>
        <dbReference type="ARBA" id="ARBA00004123"/>
    </source>
</evidence>
<name>A0ABR3NA27_9TELE</name>
<feature type="compositionally biased region" description="Basic residues" evidence="7">
    <location>
        <begin position="485"/>
        <end position="496"/>
    </location>
</feature>
<proteinExistence type="predicted"/>
<feature type="compositionally biased region" description="Basic and acidic residues" evidence="7">
    <location>
        <begin position="463"/>
        <end position="472"/>
    </location>
</feature>
<evidence type="ECO:0000256" key="4">
    <source>
        <dbReference type="ARBA" id="ARBA00022843"/>
    </source>
</evidence>
<comment type="caution">
    <text evidence="9">The sequence shown here is derived from an EMBL/GenBank/DDBJ whole genome shotgun (WGS) entry which is preliminary data.</text>
</comment>
<gene>
    <name evidence="9" type="ORF">QQF64_026637</name>
</gene>
<feature type="region of interest" description="Disordered" evidence="7">
    <location>
        <begin position="810"/>
        <end position="847"/>
    </location>
</feature>
<keyword evidence="10" id="KW-1185">Reference proteome</keyword>
<feature type="compositionally biased region" description="Polar residues" evidence="7">
    <location>
        <begin position="703"/>
        <end position="715"/>
    </location>
</feature>
<dbReference type="PANTHER" id="PTHR21603">
    <property type="entry name" value="ANTIGEN KI-67-LIKE PROTEIN"/>
    <property type="match status" value="1"/>
</dbReference>
<feature type="domain" description="PP1-binding" evidence="8">
    <location>
        <begin position="266"/>
        <end position="326"/>
    </location>
</feature>
<reference evidence="9 10" key="1">
    <citation type="submission" date="2023-09" db="EMBL/GenBank/DDBJ databases">
        <authorList>
            <person name="Wang M."/>
        </authorList>
    </citation>
    <scope>NUCLEOTIDE SEQUENCE [LARGE SCALE GENOMIC DNA]</scope>
    <source>
        <strain evidence="9">GT-2023</strain>
        <tissue evidence="9">Liver</tissue>
    </source>
</reference>
<feature type="compositionally biased region" description="Polar residues" evidence="7">
    <location>
        <begin position="524"/>
        <end position="547"/>
    </location>
</feature>
<dbReference type="InterPro" id="IPR029334">
    <property type="entry name" value="PP1-bd"/>
</dbReference>
<dbReference type="Proteomes" id="UP001558613">
    <property type="component" value="Unassembled WGS sequence"/>
</dbReference>
<feature type="region of interest" description="Disordered" evidence="7">
    <location>
        <begin position="571"/>
        <end position="687"/>
    </location>
</feature>
<feature type="compositionally biased region" description="Polar residues" evidence="7">
    <location>
        <begin position="436"/>
        <end position="456"/>
    </location>
</feature>
<feature type="region of interest" description="Disordered" evidence="7">
    <location>
        <begin position="360"/>
        <end position="547"/>
    </location>
</feature>
<feature type="compositionally biased region" description="Basic residues" evidence="7">
    <location>
        <begin position="716"/>
        <end position="725"/>
    </location>
</feature>
<evidence type="ECO:0000256" key="3">
    <source>
        <dbReference type="ARBA" id="ARBA00022553"/>
    </source>
</evidence>
<feature type="compositionally biased region" description="Low complexity" evidence="7">
    <location>
        <begin position="637"/>
        <end position="651"/>
    </location>
</feature>
<feature type="region of interest" description="Disordered" evidence="7">
    <location>
        <begin position="700"/>
        <end position="725"/>
    </location>
</feature>
<feature type="region of interest" description="Disordered" evidence="7">
    <location>
        <begin position="740"/>
        <end position="765"/>
    </location>
</feature>
<evidence type="ECO:0000313" key="9">
    <source>
        <dbReference type="EMBL" id="KAL1273823.1"/>
    </source>
</evidence>
<evidence type="ECO:0000256" key="5">
    <source>
        <dbReference type="ARBA" id="ARBA00023242"/>
    </source>
</evidence>
<accession>A0ABR3NA27</accession>
<feature type="compositionally biased region" description="Basic and acidic residues" evidence="7">
    <location>
        <begin position="149"/>
        <end position="171"/>
    </location>
</feature>
<keyword evidence="4" id="KW-0832">Ubl conjugation</keyword>
<evidence type="ECO:0000313" key="10">
    <source>
        <dbReference type="Proteomes" id="UP001558613"/>
    </source>
</evidence>
<feature type="compositionally biased region" description="Polar residues" evidence="7">
    <location>
        <begin position="572"/>
        <end position="587"/>
    </location>
</feature>
<keyword evidence="2" id="KW-1017">Isopeptide bond</keyword>
<evidence type="ECO:0000256" key="2">
    <source>
        <dbReference type="ARBA" id="ARBA00022499"/>
    </source>
</evidence>
<feature type="compositionally biased region" description="Polar residues" evidence="7">
    <location>
        <begin position="301"/>
        <end position="316"/>
    </location>
</feature>
<feature type="compositionally biased region" description="Basic and acidic residues" evidence="7">
    <location>
        <begin position="497"/>
        <end position="512"/>
    </location>
</feature>
<keyword evidence="3" id="KW-0597">Phosphoprotein</keyword>
<feature type="region of interest" description="Disordered" evidence="7">
    <location>
        <begin position="144"/>
        <end position="193"/>
    </location>
</feature>
<sequence>MRKDICAVLTCDLVSYVLDSRMEVTEAMDSRTPLAALSPSRQNTEAGDVDFSKLTPSQFGISTDSFLPSSKIKDKSRVAQLKARRRSNIGVRGSPETNSLICFRAKQAAKTPPRTPQLLQGSPFLSRCDSLKKKMAAFQCLMEEDEEDEQKKNESAKSILAKDSRNAEKENTLTLQSPPTSMTPPPSKKRCWAPQGECEDKITETALPYPTFITQQEQELKCFESQSQRPLSDLDSDAKNELLSLPMLSKPEIKPADENVVSSVRKKKRVRFGAPLSPEFFDKTLPPSTPLQKGATPKCPPSSTGPKRSLLKTPQRSDPLPQPDFGSPQSNGASPVLVIDRCSAGLVYSDDVFEEIEKISFPNMEDESPSCRPFEDCKDALSAEDPGQPQAEDVEVMNAAFQEEEDVPSNSQTEEKLLCPTGDQPLALSTVEVDQKSSASSEQAFLSNSSTEPASSRSRKRKQPGENEPEKRRSSRTAAASASGKMKKTSGAKRRFGNKEVDRSLYGKRDYASKNPLLSPIFETASTSLNSTPTQTHSGKQIDGQQDCIQTPSVPHSKTVHLMVSLDENEETLSSNVTDTTDNQSDMGVTCLEPSVGTRGPAGRGSSVSKTSKAKRDSGRPVRQRRSSGTVKRKELSSPAISSTTESSGETGKQDTESQKPTEPAGLSPVYQESSDRPVHDVAECSESKEVEALINYVVPNGDSMNTENLEQKTPSNKKRGRALKSPHGKLNVVVEVAAESGQSEQITDDTSEGIAGPTEPSLAPWQQADFNIDDILKPVAKSRGSVRRSLRNRRSVDLQAVGLAWVDHTSPELSKVSRRRTRGRLSGVSEPLVSQGSEEPIPNLGE</sequence>
<evidence type="ECO:0000259" key="8">
    <source>
        <dbReference type="Pfam" id="PF15276"/>
    </source>
</evidence>
<feature type="region of interest" description="Disordered" evidence="7">
    <location>
        <begin position="276"/>
        <end position="334"/>
    </location>
</feature>
<evidence type="ECO:0000256" key="7">
    <source>
        <dbReference type="SAM" id="MobiDB-lite"/>
    </source>
</evidence>
<organism evidence="9 10">
    <name type="scientific">Cirrhinus molitorella</name>
    <name type="common">mud carp</name>
    <dbReference type="NCBI Taxonomy" id="172907"/>
    <lineage>
        <taxon>Eukaryota</taxon>
        <taxon>Metazoa</taxon>
        <taxon>Chordata</taxon>
        <taxon>Craniata</taxon>
        <taxon>Vertebrata</taxon>
        <taxon>Euteleostomi</taxon>
        <taxon>Actinopterygii</taxon>
        <taxon>Neopterygii</taxon>
        <taxon>Teleostei</taxon>
        <taxon>Ostariophysi</taxon>
        <taxon>Cypriniformes</taxon>
        <taxon>Cyprinidae</taxon>
        <taxon>Labeoninae</taxon>
        <taxon>Labeonini</taxon>
        <taxon>Cirrhinus</taxon>
    </lineage>
</organism>